<dbReference type="RefSeq" id="WP_131102986.1">
    <property type="nucleotide sequence ID" value="NZ_CP036456.1"/>
</dbReference>
<geneLocation type="plasmid" evidence="2">
    <name>phim2</name>
</geneLocation>
<evidence type="ECO:0000313" key="1">
    <source>
        <dbReference type="EMBL" id="QBI56824.1"/>
    </source>
</evidence>
<proteinExistence type="predicted"/>
<dbReference type="EMBL" id="CP036456">
    <property type="protein sequence ID" value="QBI56824.1"/>
    <property type="molecule type" value="Genomic_DNA"/>
</dbReference>
<organism evidence="1 2">
    <name type="scientific">Streptomonospora litoralis</name>
    <dbReference type="NCBI Taxonomy" id="2498135"/>
    <lineage>
        <taxon>Bacteria</taxon>
        <taxon>Bacillati</taxon>
        <taxon>Actinomycetota</taxon>
        <taxon>Actinomycetes</taxon>
        <taxon>Streptosporangiales</taxon>
        <taxon>Nocardiopsidaceae</taxon>
        <taxon>Streptomonospora</taxon>
    </lineage>
</organism>
<evidence type="ECO:0000313" key="2">
    <source>
        <dbReference type="Proteomes" id="UP000292235"/>
    </source>
</evidence>
<protein>
    <submittedName>
        <fullName evidence="1">Uncharacterized protein</fullName>
    </submittedName>
</protein>
<dbReference type="GeneID" id="39493898"/>
<sequence length="71" mass="7876">MVTALEAELARIEEEGDTSRAVAAVRALTRGHQPLDTPQGRVCHISHAEGDHVEWPCWEYQAAMEALGMYL</sequence>
<dbReference type="KEGG" id="strr:EKD16_25420"/>
<name>A0A4P6QB83_9ACTN</name>
<dbReference type="Proteomes" id="UP000292235">
    <property type="component" value="Plasmid phiM2"/>
</dbReference>
<keyword evidence="2" id="KW-1185">Reference proteome</keyword>
<gene>
    <name evidence="1" type="ORF">EKD16_25420</name>
</gene>
<keyword evidence="1" id="KW-0614">Plasmid</keyword>
<accession>A0A4P6QB83</accession>
<reference evidence="1 2" key="1">
    <citation type="submission" date="2019-02" db="EMBL/GenBank/DDBJ databases">
        <authorList>
            <person name="Khodamoradi S."/>
            <person name="Hahnke R.L."/>
            <person name="Kaempfer P."/>
            <person name="Schumann P."/>
            <person name="Rohde M."/>
            <person name="Steinert M."/>
            <person name="Luzhetskyy A."/>
            <person name="Wink J."/>
            <person name="Ruckert C."/>
        </authorList>
    </citation>
    <scope>NUCLEOTIDE SEQUENCE [LARGE SCALE GENOMIC DNA]</scope>
    <source>
        <strain evidence="1 2">M2</strain>
        <plasmid evidence="2">phim2</plasmid>
    </source>
</reference>
<dbReference type="AlphaFoldDB" id="A0A4P6QB83"/>